<dbReference type="InterPro" id="IPR050426">
    <property type="entry name" value="Glycosyltransferase_28"/>
</dbReference>
<feature type="domain" description="Erythromycin biosynthesis protein CIII-like C-terminal" evidence="1">
    <location>
        <begin position="284"/>
        <end position="408"/>
    </location>
</feature>
<proteinExistence type="predicted"/>
<dbReference type="GO" id="GO:0008194">
    <property type="term" value="F:UDP-glycosyltransferase activity"/>
    <property type="evidence" value="ECO:0007669"/>
    <property type="project" value="InterPro"/>
</dbReference>
<dbReference type="InterPro" id="IPR010610">
    <property type="entry name" value="EryCIII-like_C"/>
</dbReference>
<protein>
    <submittedName>
        <fullName evidence="2">MGT family glycosyltransferase</fullName>
    </submittedName>
</protein>
<organism evidence="2 3">
    <name type="scientific">Crossiella cryophila</name>
    <dbReference type="NCBI Taxonomy" id="43355"/>
    <lineage>
        <taxon>Bacteria</taxon>
        <taxon>Bacillati</taxon>
        <taxon>Actinomycetota</taxon>
        <taxon>Actinomycetes</taxon>
        <taxon>Pseudonocardiales</taxon>
        <taxon>Pseudonocardiaceae</taxon>
        <taxon>Crossiella</taxon>
    </lineage>
</organism>
<dbReference type="SUPFAM" id="SSF53756">
    <property type="entry name" value="UDP-Glycosyltransferase/glycogen phosphorylase"/>
    <property type="match status" value="1"/>
</dbReference>
<evidence type="ECO:0000259" key="1">
    <source>
        <dbReference type="Pfam" id="PF06722"/>
    </source>
</evidence>
<keyword evidence="2" id="KW-0808">Transferase</keyword>
<comment type="caution">
    <text evidence="2">The sequence shown here is derived from an EMBL/GenBank/DDBJ whole genome shotgun (WGS) entry which is preliminary data.</text>
</comment>
<dbReference type="PANTHER" id="PTHR48050:SF13">
    <property type="entry name" value="STEROL 3-BETA-GLUCOSYLTRANSFERASE UGT80A2"/>
    <property type="match status" value="1"/>
</dbReference>
<gene>
    <name evidence="2" type="ORF">HNR67_006099</name>
</gene>
<dbReference type="GO" id="GO:0016758">
    <property type="term" value="F:hexosyltransferase activity"/>
    <property type="evidence" value="ECO:0007669"/>
    <property type="project" value="UniProtKB-ARBA"/>
</dbReference>
<dbReference type="AlphaFoldDB" id="A0A7W7CHQ5"/>
<keyword evidence="3" id="KW-1185">Reference proteome</keyword>
<evidence type="ECO:0000313" key="2">
    <source>
        <dbReference type="EMBL" id="MBB4679981.1"/>
    </source>
</evidence>
<name>A0A7W7CHQ5_9PSEU</name>
<dbReference type="RefSeq" id="WP_185005663.1">
    <property type="nucleotide sequence ID" value="NZ_BAAAUI010000017.1"/>
</dbReference>
<dbReference type="InterPro" id="IPR002213">
    <property type="entry name" value="UDP_glucos_trans"/>
</dbReference>
<sequence length="429" mass="45571">MSSSTRSRQIIFATMPVPGHVGPLLPIARALVERGHRVTWCTGRVFAERITATGAGFAPMNAEHDHLGRSIDELFPERARLRGLAQLRFDMRRIFLDPIPAQVADLRALSTDRSVDALIYDSSYGGAAVLDLLGGPPAISVGTSPLMLPDPDVPPFGPGLAPGTSPLHRFRDQALRFVLDRIVFRPVLAHRDQLHRALGLPAPAARAIGSVSRHLHLQNGVAEFEHPRSTLPPQVKFVGALLDPPPPARLPAWWPELAAARRPIVHVTQGTVADTDLDHLVLPTLRALAEEDVLVVAGTGAHQVPDPPRNALLAPFLPHDRLLPELSAMITNGGFGGVQKALSYGVPLVVAGGSEDKPEVAARVARTGAGINLRTGKPSERAIRAAVRTLLANPGYAASATGLAAGYRAKDAGVTAATLIENLLVGARV</sequence>
<accession>A0A7W7CHQ5</accession>
<dbReference type="EMBL" id="JACHMH010000001">
    <property type="protein sequence ID" value="MBB4679981.1"/>
    <property type="molecule type" value="Genomic_DNA"/>
</dbReference>
<dbReference type="Proteomes" id="UP000533598">
    <property type="component" value="Unassembled WGS sequence"/>
</dbReference>
<dbReference type="Gene3D" id="3.40.50.2000">
    <property type="entry name" value="Glycogen Phosphorylase B"/>
    <property type="match status" value="2"/>
</dbReference>
<evidence type="ECO:0000313" key="3">
    <source>
        <dbReference type="Proteomes" id="UP000533598"/>
    </source>
</evidence>
<reference evidence="2 3" key="1">
    <citation type="submission" date="2020-08" db="EMBL/GenBank/DDBJ databases">
        <title>Sequencing the genomes of 1000 actinobacteria strains.</title>
        <authorList>
            <person name="Klenk H.-P."/>
        </authorList>
    </citation>
    <scope>NUCLEOTIDE SEQUENCE [LARGE SCALE GENOMIC DNA]</scope>
    <source>
        <strain evidence="2 3">DSM 44230</strain>
    </source>
</reference>
<dbReference type="PANTHER" id="PTHR48050">
    <property type="entry name" value="STEROL 3-BETA-GLUCOSYLTRANSFERASE"/>
    <property type="match status" value="1"/>
</dbReference>
<dbReference type="Pfam" id="PF06722">
    <property type="entry name" value="EryCIII-like_C"/>
    <property type="match status" value="1"/>
</dbReference>
<dbReference type="GO" id="GO:0017000">
    <property type="term" value="P:antibiotic biosynthetic process"/>
    <property type="evidence" value="ECO:0007669"/>
    <property type="project" value="UniProtKB-ARBA"/>
</dbReference>
<dbReference type="CDD" id="cd03784">
    <property type="entry name" value="GT1_Gtf-like"/>
    <property type="match status" value="1"/>
</dbReference>